<name>A0AA36HCZ8_CYLNA</name>
<organism evidence="2 3">
    <name type="scientific">Cylicocyclus nassatus</name>
    <name type="common">Nematode worm</name>
    <dbReference type="NCBI Taxonomy" id="53992"/>
    <lineage>
        <taxon>Eukaryota</taxon>
        <taxon>Metazoa</taxon>
        <taxon>Ecdysozoa</taxon>
        <taxon>Nematoda</taxon>
        <taxon>Chromadorea</taxon>
        <taxon>Rhabditida</taxon>
        <taxon>Rhabditina</taxon>
        <taxon>Rhabditomorpha</taxon>
        <taxon>Strongyloidea</taxon>
        <taxon>Strongylidae</taxon>
        <taxon>Cylicocyclus</taxon>
    </lineage>
</organism>
<accession>A0AA36HCZ8</accession>
<evidence type="ECO:0000313" key="2">
    <source>
        <dbReference type="EMBL" id="CAJ0608323.1"/>
    </source>
</evidence>
<dbReference type="InterPro" id="IPR016197">
    <property type="entry name" value="Chromo-like_dom_sf"/>
</dbReference>
<dbReference type="AlphaFoldDB" id="A0AA36HCZ8"/>
<dbReference type="InterPro" id="IPR025995">
    <property type="entry name" value="Tudor-knot"/>
</dbReference>
<proteinExistence type="predicted"/>
<keyword evidence="3" id="KW-1185">Reference proteome</keyword>
<dbReference type="SUPFAM" id="SSF54160">
    <property type="entry name" value="Chromo domain-like"/>
    <property type="match status" value="1"/>
</dbReference>
<feature type="domain" description="Tudor-knot" evidence="1">
    <location>
        <begin position="23"/>
        <end position="65"/>
    </location>
</feature>
<reference evidence="2" key="1">
    <citation type="submission" date="2023-07" db="EMBL/GenBank/DDBJ databases">
        <authorList>
            <consortium name="CYATHOMIX"/>
        </authorList>
    </citation>
    <scope>NUCLEOTIDE SEQUENCE</scope>
    <source>
        <strain evidence="2">N/A</strain>
    </source>
</reference>
<sequence>MVALTHENHAATENTIHTGLERIVEGCRFMVKMTTQDEYKVMLVRCDPYRFYVHYIDCNRRLDEWKGKEGLIVQAVKSTSASASPEREMSKESAAMRKTKAAAMDEDSQDGMAQIGSSLEAFDLLFWSCIDLPNVCVLTDTYYYNTHVVEGFSEEGDISRNVLSF</sequence>
<dbReference type="Proteomes" id="UP001176961">
    <property type="component" value="Unassembled WGS sequence"/>
</dbReference>
<evidence type="ECO:0000313" key="3">
    <source>
        <dbReference type="Proteomes" id="UP001176961"/>
    </source>
</evidence>
<protein>
    <recommendedName>
        <fullName evidence="1">Tudor-knot domain-containing protein</fullName>
    </recommendedName>
</protein>
<dbReference type="Gene3D" id="2.30.30.140">
    <property type="match status" value="1"/>
</dbReference>
<evidence type="ECO:0000259" key="1">
    <source>
        <dbReference type="Pfam" id="PF11717"/>
    </source>
</evidence>
<dbReference type="Pfam" id="PF11717">
    <property type="entry name" value="Tudor-knot"/>
    <property type="match status" value="1"/>
</dbReference>
<comment type="caution">
    <text evidence="2">The sequence shown here is derived from an EMBL/GenBank/DDBJ whole genome shotgun (WGS) entry which is preliminary data.</text>
</comment>
<gene>
    <name evidence="2" type="ORF">CYNAS_LOCUS20306</name>
</gene>
<dbReference type="EMBL" id="CATQJL010000316">
    <property type="protein sequence ID" value="CAJ0608323.1"/>
    <property type="molecule type" value="Genomic_DNA"/>
</dbReference>